<name>A0A7U8C4T9_NEPCE</name>
<feature type="transmembrane region" description="Helical" evidence="1">
    <location>
        <begin position="297"/>
        <end position="317"/>
    </location>
</feature>
<dbReference type="Pfam" id="PF01944">
    <property type="entry name" value="SpoIIM"/>
    <property type="match status" value="1"/>
</dbReference>
<keyword evidence="3" id="KW-1185">Reference proteome</keyword>
<feature type="transmembrane region" description="Helical" evidence="1">
    <location>
        <begin position="267"/>
        <end position="285"/>
    </location>
</feature>
<dbReference type="PANTHER" id="PTHR35337:SF1">
    <property type="entry name" value="SLR1478 PROTEIN"/>
    <property type="match status" value="1"/>
</dbReference>
<protein>
    <submittedName>
        <fullName evidence="2">Integral membrane protein</fullName>
    </submittedName>
</protein>
<feature type="transmembrane region" description="Helical" evidence="1">
    <location>
        <begin position="80"/>
        <end position="96"/>
    </location>
</feature>
<evidence type="ECO:0000313" key="3">
    <source>
        <dbReference type="Proteomes" id="UP000002171"/>
    </source>
</evidence>
<keyword evidence="1" id="KW-1133">Transmembrane helix</keyword>
<accession>A0A7U8C4T9</accession>
<feature type="transmembrane region" description="Helical" evidence="1">
    <location>
        <begin position="179"/>
        <end position="204"/>
    </location>
</feature>
<feature type="transmembrane region" description="Helical" evidence="1">
    <location>
        <begin position="102"/>
        <end position="123"/>
    </location>
</feature>
<dbReference type="EMBL" id="AAOW01000009">
    <property type="protein sequence ID" value="EAR61229.1"/>
    <property type="molecule type" value="Genomic_DNA"/>
</dbReference>
<feature type="transmembrane region" description="Helical" evidence="1">
    <location>
        <begin position="224"/>
        <end position="246"/>
    </location>
</feature>
<dbReference type="InterPro" id="IPR002798">
    <property type="entry name" value="SpoIIM-like"/>
</dbReference>
<comment type="caution">
    <text evidence="2">The sequence shown here is derived from an EMBL/GenBank/DDBJ whole genome shotgun (WGS) entry which is preliminary data.</text>
</comment>
<keyword evidence="1" id="KW-0472">Membrane</keyword>
<evidence type="ECO:0000256" key="1">
    <source>
        <dbReference type="SAM" id="Phobius"/>
    </source>
</evidence>
<dbReference type="AlphaFoldDB" id="A0A7U8C4T9"/>
<sequence length="323" mass="36242">MKQIDFDQKYSPIWKSFEADIDNHNGRKAKLDPAFPENYRKICNHLSLARQRHYSEELIDYLNQLVMAGHHALYKQDNRIKLGYIGFALNVFIFTLRKYSKAVWLSTALFIMPGLLMGLACFYDETIIYSLMSPSDVAEFESMYDPSLDKIGRERGSDTDLMMFGYYIKNNIGIAFRTFAGGIFFGLGSVFFLCFNGLYIGAVAGRLTSIGYGVTFYPFVVGHGAFELTAIVFSGAAGLIIGYALINPGQQSRLTALKNAARDAVKIMYGAAFMLLIAAFLEAFWSSSTSLPVELKYAVGAGLWFFVIWLCFLSPLGRQREPN</sequence>
<proteinExistence type="predicted"/>
<reference evidence="2 3" key="1">
    <citation type="submission" date="2006-02" db="EMBL/GenBank/DDBJ databases">
        <authorList>
            <person name="Pinhassi J."/>
            <person name="Pedros-Alio C."/>
            <person name="Ferriera S."/>
            <person name="Johnson J."/>
            <person name="Kravitz S."/>
            <person name="Halpern A."/>
            <person name="Remington K."/>
            <person name="Beeson K."/>
            <person name="Tran B."/>
            <person name="Rogers Y.-H."/>
            <person name="Friedman R."/>
            <person name="Venter J.C."/>
        </authorList>
    </citation>
    <scope>NUCLEOTIDE SEQUENCE [LARGE SCALE GENOMIC DNA]</scope>
    <source>
        <strain evidence="2 3">MED92</strain>
    </source>
</reference>
<organism evidence="2 3">
    <name type="scientific">Neptuniibacter caesariensis</name>
    <dbReference type="NCBI Taxonomy" id="207954"/>
    <lineage>
        <taxon>Bacteria</taxon>
        <taxon>Pseudomonadati</taxon>
        <taxon>Pseudomonadota</taxon>
        <taxon>Gammaproteobacteria</taxon>
        <taxon>Oceanospirillales</taxon>
        <taxon>Oceanospirillaceae</taxon>
        <taxon>Neptuniibacter</taxon>
    </lineage>
</organism>
<dbReference type="OrthoDB" id="9792847at2"/>
<dbReference type="Proteomes" id="UP000002171">
    <property type="component" value="Unassembled WGS sequence"/>
</dbReference>
<dbReference type="RefSeq" id="WP_007019969.1">
    <property type="nucleotide sequence ID" value="NZ_CH724125.1"/>
</dbReference>
<keyword evidence="1" id="KW-0812">Transmembrane</keyword>
<evidence type="ECO:0000313" key="2">
    <source>
        <dbReference type="EMBL" id="EAR61229.1"/>
    </source>
</evidence>
<dbReference type="PANTHER" id="PTHR35337">
    <property type="entry name" value="SLR1478 PROTEIN"/>
    <property type="match status" value="1"/>
</dbReference>
<gene>
    <name evidence="2" type="ORF">MED92_10899</name>
</gene>